<sequence>MSDWIDVAAVDDFAPNTCHVVTTDETSILVFNLDGRYYAIENRCTHESAELVDGALEGDEIVCPLHGARFSIVTGAVLAPPAYENLNTFPIRVSNGWVEVDAEAEWDIA</sequence>
<dbReference type="GO" id="GO:0046872">
    <property type="term" value="F:metal ion binding"/>
    <property type="evidence" value="ECO:0007669"/>
    <property type="project" value="UniProtKB-KW"/>
</dbReference>
<evidence type="ECO:0000259" key="5">
    <source>
        <dbReference type="PROSITE" id="PS51296"/>
    </source>
</evidence>
<dbReference type="InterPro" id="IPR017941">
    <property type="entry name" value="Rieske_2Fe-2S"/>
</dbReference>
<keyword evidence="4" id="KW-0411">Iron-sulfur</keyword>
<name>A0A1J5S921_9ZZZZ</name>
<dbReference type="PANTHER" id="PTHR21496:SF23">
    <property type="entry name" value="3-PHENYLPROPIONATE_CINNAMIC ACID DIOXYGENASE FERREDOXIN SUBUNIT"/>
    <property type="match status" value="1"/>
</dbReference>
<evidence type="ECO:0000256" key="1">
    <source>
        <dbReference type="ARBA" id="ARBA00022714"/>
    </source>
</evidence>
<proteinExistence type="predicted"/>
<evidence type="ECO:0000256" key="4">
    <source>
        <dbReference type="ARBA" id="ARBA00023014"/>
    </source>
</evidence>
<evidence type="ECO:0000256" key="3">
    <source>
        <dbReference type="ARBA" id="ARBA00023004"/>
    </source>
</evidence>
<dbReference type="GO" id="GO:0051537">
    <property type="term" value="F:2 iron, 2 sulfur cluster binding"/>
    <property type="evidence" value="ECO:0007669"/>
    <property type="project" value="UniProtKB-KW"/>
</dbReference>
<keyword evidence="6" id="KW-0223">Dioxygenase</keyword>
<dbReference type="EMBL" id="MLJW01000057">
    <property type="protein sequence ID" value="OIR04435.1"/>
    <property type="molecule type" value="Genomic_DNA"/>
</dbReference>
<dbReference type="GO" id="GO:0051213">
    <property type="term" value="F:dioxygenase activity"/>
    <property type="evidence" value="ECO:0007669"/>
    <property type="project" value="UniProtKB-KW"/>
</dbReference>
<keyword evidence="3" id="KW-0408">Iron</keyword>
<evidence type="ECO:0000256" key="2">
    <source>
        <dbReference type="ARBA" id="ARBA00022723"/>
    </source>
</evidence>
<reference evidence="6" key="1">
    <citation type="submission" date="2016-10" db="EMBL/GenBank/DDBJ databases">
        <title>Sequence of Gallionella enrichment culture.</title>
        <authorList>
            <person name="Poehlein A."/>
            <person name="Muehling M."/>
            <person name="Daniel R."/>
        </authorList>
    </citation>
    <scope>NUCLEOTIDE SEQUENCE</scope>
</reference>
<keyword evidence="2" id="KW-0479">Metal-binding</keyword>
<dbReference type="Gene3D" id="2.102.10.10">
    <property type="entry name" value="Rieske [2Fe-2S] iron-sulphur domain"/>
    <property type="match status" value="1"/>
</dbReference>
<dbReference type="PANTHER" id="PTHR21496">
    <property type="entry name" value="FERREDOXIN-RELATED"/>
    <property type="match status" value="1"/>
</dbReference>
<gene>
    <name evidence="6" type="primary">ndoA_2</name>
    <name evidence="6" type="ORF">GALL_133660</name>
</gene>
<keyword evidence="6" id="KW-0560">Oxidoreductase</keyword>
<dbReference type="CDD" id="cd03528">
    <property type="entry name" value="Rieske_RO_ferredoxin"/>
    <property type="match status" value="1"/>
</dbReference>
<dbReference type="Pfam" id="PF00355">
    <property type="entry name" value="Rieske"/>
    <property type="match status" value="1"/>
</dbReference>
<keyword evidence="1" id="KW-0001">2Fe-2S</keyword>
<accession>A0A1J5S921</accession>
<dbReference type="InterPro" id="IPR036922">
    <property type="entry name" value="Rieske_2Fe-2S_sf"/>
</dbReference>
<comment type="caution">
    <text evidence="6">The sequence shown here is derived from an EMBL/GenBank/DDBJ whole genome shotgun (WGS) entry which is preliminary data.</text>
</comment>
<organism evidence="6">
    <name type="scientific">mine drainage metagenome</name>
    <dbReference type="NCBI Taxonomy" id="410659"/>
    <lineage>
        <taxon>unclassified sequences</taxon>
        <taxon>metagenomes</taxon>
        <taxon>ecological metagenomes</taxon>
    </lineage>
</organism>
<dbReference type="AlphaFoldDB" id="A0A1J5S921"/>
<protein>
    <submittedName>
        <fullName evidence="6">Naphthalene 1,2-dioxygenase system ferredoxin subunit</fullName>
    </submittedName>
</protein>
<feature type="domain" description="Rieske" evidence="5">
    <location>
        <begin position="5"/>
        <end position="100"/>
    </location>
</feature>
<evidence type="ECO:0000313" key="6">
    <source>
        <dbReference type="EMBL" id="OIR04435.1"/>
    </source>
</evidence>
<dbReference type="SUPFAM" id="SSF50022">
    <property type="entry name" value="ISP domain"/>
    <property type="match status" value="1"/>
</dbReference>
<dbReference type="PROSITE" id="PS51296">
    <property type="entry name" value="RIESKE"/>
    <property type="match status" value="1"/>
</dbReference>